<dbReference type="Pfam" id="PF00534">
    <property type="entry name" value="Glycos_transf_1"/>
    <property type="match status" value="1"/>
</dbReference>
<dbReference type="GO" id="GO:0016757">
    <property type="term" value="F:glycosyltransferase activity"/>
    <property type="evidence" value="ECO:0007669"/>
    <property type="project" value="UniProtKB-KW"/>
</dbReference>
<dbReference type="Proteomes" id="UP000324575">
    <property type="component" value="Unassembled WGS sequence"/>
</dbReference>
<dbReference type="InterPro" id="IPR028098">
    <property type="entry name" value="Glyco_trans_4-like_N"/>
</dbReference>
<keyword evidence="3" id="KW-0808">Transferase</keyword>
<dbReference type="Pfam" id="PF13439">
    <property type="entry name" value="Glyco_transf_4"/>
    <property type="match status" value="1"/>
</dbReference>
<keyword evidence="3" id="KW-0328">Glycosyltransferase</keyword>
<proteinExistence type="predicted"/>
<dbReference type="EMBL" id="SNRX01000008">
    <property type="protein sequence ID" value="KAA6302326.1"/>
    <property type="molecule type" value="Genomic_DNA"/>
</dbReference>
<feature type="domain" description="Glycosyltransferase subfamily 4-like N-terminal" evidence="2">
    <location>
        <begin position="19"/>
        <end position="218"/>
    </location>
</feature>
<dbReference type="InterPro" id="IPR050194">
    <property type="entry name" value="Glycosyltransferase_grp1"/>
</dbReference>
<dbReference type="InterPro" id="IPR001296">
    <property type="entry name" value="Glyco_trans_1"/>
</dbReference>
<feature type="domain" description="Glycosyl transferase family 1" evidence="1">
    <location>
        <begin position="219"/>
        <end position="372"/>
    </location>
</feature>
<comment type="caution">
    <text evidence="3">The sequence shown here is derived from an EMBL/GenBank/DDBJ whole genome shotgun (WGS) entry which is preliminary data.</text>
</comment>
<dbReference type="EC" id="2.4.1.-" evidence="3"/>
<dbReference type="AlphaFoldDB" id="A0A5M8P1V3"/>
<dbReference type="SUPFAM" id="SSF53756">
    <property type="entry name" value="UDP-Glycosyltransferase/glycogen phosphorylase"/>
    <property type="match status" value="1"/>
</dbReference>
<dbReference type="PANTHER" id="PTHR45947">
    <property type="entry name" value="SULFOQUINOVOSYL TRANSFERASE SQD2"/>
    <property type="match status" value="1"/>
</dbReference>
<evidence type="ECO:0000259" key="1">
    <source>
        <dbReference type="Pfam" id="PF00534"/>
    </source>
</evidence>
<evidence type="ECO:0000313" key="3">
    <source>
        <dbReference type="EMBL" id="KAA6302326.1"/>
    </source>
</evidence>
<dbReference type="PANTHER" id="PTHR45947:SF13">
    <property type="entry name" value="TRANSFERASE"/>
    <property type="match status" value="1"/>
</dbReference>
<name>A0A5M8P1V3_9BACT</name>
<gene>
    <name evidence="3" type="ORF">EZS26_001439</name>
</gene>
<sequence length="392" mass="45299">MKILLANKFYYPRGGDCIYTLNVESLLKNKGHEVAIFAMQHPENLPSTYQHYFPSETTFSLFTSLLESFQRPLGSKEVIQKFNYLVDDFQPDIVHLNNIHSQLSPVIAKIAYQRGIKVVWTLHDYKLLCPRYDCLRNGYTPCEQCFSDKIKVIKNRCMKNSLPASFLSYLEAIKWTKEKLEKYTTTFIAPSRFISAKMIQGGFDAGKIVILNNFIDIKKTEYEPFQKEDYYAYVGRLSIEKGINTLVKTAQQLPYKLKIAGTGPLWTDLKKNVSPENIEWLGHQSWPEIKELVGKARFTIIPSEWYENNPLSALESLCLGTPVLGANIGGIPELIEEEKNGMLFDSKNENDLKDKIEIMFSKEFDYQSIAKESCKRYAAEHYYTEIMKIYQQ</sequence>
<organism evidence="3 4">
    <name type="scientific">Candidatus Ordinivivax streblomastigis</name>
    <dbReference type="NCBI Taxonomy" id="2540710"/>
    <lineage>
        <taxon>Bacteria</taxon>
        <taxon>Pseudomonadati</taxon>
        <taxon>Bacteroidota</taxon>
        <taxon>Bacteroidia</taxon>
        <taxon>Bacteroidales</taxon>
        <taxon>Candidatus Ordinivivax</taxon>
    </lineage>
</organism>
<accession>A0A5M8P1V3</accession>
<evidence type="ECO:0000259" key="2">
    <source>
        <dbReference type="Pfam" id="PF13439"/>
    </source>
</evidence>
<evidence type="ECO:0000313" key="4">
    <source>
        <dbReference type="Proteomes" id="UP000324575"/>
    </source>
</evidence>
<dbReference type="Gene3D" id="3.40.50.2000">
    <property type="entry name" value="Glycogen Phosphorylase B"/>
    <property type="match status" value="2"/>
</dbReference>
<reference evidence="3 4" key="1">
    <citation type="submission" date="2019-03" db="EMBL/GenBank/DDBJ databases">
        <title>Single cell metagenomics reveals metabolic interactions within the superorganism composed of flagellate Streblomastix strix and complex community of Bacteroidetes bacteria on its surface.</title>
        <authorList>
            <person name="Treitli S.C."/>
            <person name="Kolisko M."/>
            <person name="Husnik F."/>
            <person name="Keeling P."/>
            <person name="Hampl V."/>
        </authorList>
    </citation>
    <scope>NUCLEOTIDE SEQUENCE [LARGE SCALE GENOMIC DNA]</scope>
    <source>
        <strain evidence="3">St1</strain>
    </source>
</reference>
<protein>
    <submittedName>
        <fullName evidence="3">N-acetyl-alpha-D-glucosaminyl L-malate synthase</fullName>
        <ecNumber evidence="3">2.4.1.-</ecNumber>
    </submittedName>
</protein>